<dbReference type="InterPro" id="IPR005064">
    <property type="entry name" value="BUG"/>
</dbReference>
<reference evidence="4" key="1">
    <citation type="submission" date="2015-07" db="EMBL/GenBank/DDBJ databases">
        <title>Discovery of a poly(ethylene terephthalate assimilation.</title>
        <authorList>
            <person name="Yoshida S."/>
            <person name="Hiraga K."/>
            <person name="Takehana T."/>
            <person name="Taniguchi I."/>
            <person name="Yamaji H."/>
            <person name="Maeda Y."/>
            <person name="Toyohara K."/>
            <person name="Miyamoto K."/>
            <person name="Kimura Y."/>
            <person name="Oda K."/>
        </authorList>
    </citation>
    <scope>NUCLEOTIDE SEQUENCE [LARGE SCALE GENOMIC DNA]</scope>
    <source>
        <strain evidence="4">NBRC 110686 / TISTR 2288 / 201-F6</strain>
    </source>
</reference>
<evidence type="ECO:0000256" key="1">
    <source>
        <dbReference type="ARBA" id="ARBA00006987"/>
    </source>
</evidence>
<dbReference type="PIRSF" id="PIRSF017082">
    <property type="entry name" value="YflP"/>
    <property type="match status" value="1"/>
</dbReference>
<dbReference type="AlphaFoldDB" id="A0A0K8P691"/>
<reference evidence="3 4" key="2">
    <citation type="journal article" date="2016" name="Science">
        <title>A bacterium that degrades and assimilates poly(ethylene terephthalate).</title>
        <authorList>
            <person name="Yoshida S."/>
            <person name="Hiraga K."/>
            <person name="Takehana T."/>
            <person name="Taniguchi I."/>
            <person name="Yamaji H."/>
            <person name="Maeda Y."/>
            <person name="Toyohara K."/>
            <person name="Miyamoto K."/>
            <person name="Kimura Y."/>
            <person name="Oda K."/>
        </authorList>
    </citation>
    <scope>NUCLEOTIDE SEQUENCE [LARGE SCALE GENOMIC DNA]</scope>
    <source>
        <strain evidence="4">NBRC 110686 / TISTR 2288 / 201-F6</strain>
    </source>
</reference>
<dbReference type="CDD" id="cd07012">
    <property type="entry name" value="PBP2_Bug_TTT"/>
    <property type="match status" value="1"/>
</dbReference>
<organism evidence="3 4">
    <name type="scientific">Piscinibacter sakaiensis</name>
    <name type="common">Ideonella sakaiensis</name>
    <dbReference type="NCBI Taxonomy" id="1547922"/>
    <lineage>
        <taxon>Bacteria</taxon>
        <taxon>Pseudomonadati</taxon>
        <taxon>Pseudomonadota</taxon>
        <taxon>Betaproteobacteria</taxon>
        <taxon>Burkholderiales</taxon>
        <taxon>Sphaerotilaceae</taxon>
        <taxon>Piscinibacter</taxon>
    </lineage>
</organism>
<dbReference type="STRING" id="1547922.ISF6_4310"/>
<keyword evidence="4" id="KW-1185">Reference proteome</keyword>
<dbReference type="InterPro" id="IPR042100">
    <property type="entry name" value="Bug_dom1"/>
</dbReference>
<comment type="similarity">
    <text evidence="1">Belongs to the UPF0065 (bug) family.</text>
</comment>
<evidence type="ECO:0000313" key="3">
    <source>
        <dbReference type="EMBL" id="GAP38116.1"/>
    </source>
</evidence>
<dbReference type="PANTHER" id="PTHR42928">
    <property type="entry name" value="TRICARBOXYLATE-BINDING PROTEIN"/>
    <property type="match status" value="1"/>
</dbReference>
<dbReference type="PANTHER" id="PTHR42928:SF5">
    <property type="entry name" value="BLR1237 PROTEIN"/>
    <property type="match status" value="1"/>
</dbReference>
<keyword evidence="2" id="KW-0732">Signal</keyword>
<gene>
    <name evidence="3" type="ORF">ISF6_4310</name>
</gene>
<dbReference type="Gene3D" id="3.40.190.10">
    <property type="entry name" value="Periplasmic binding protein-like II"/>
    <property type="match status" value="1"/>
</dbReference>
<dbReference type="Pfam" id="PF03401">
    <property type="entry name" value="TctC"/>
    <property type="match status" value="1"/>
</dbReference>
<dbReference type="OrthoDB" id="8627412at2"/>
<name>A0A0K8P691_PISS1</name>
<dbReference type="RefSeq" id="WP_082368562.1">
    <property type="nucleotide sequence ID" value="NZ_BBYR01000066.1"/>
</dbReference>
<comment type="caution">
    <text evidence="3">The sequence shown here is derived from an EMBL/GenBank/DDBJ whole genome shotgun (WGS) entry which is preliminary data.</text>
</comment>
<dbReference type="Proteomes" id="UP000037660">
    <property type="component" value="Unassembled WGS sequence"/>
</dbReference>
<feature type="chain" id="PRO_5005513748" evidence="2">
    <location>
        <begin position="25"/>
        <end position="321"/>
    </location>
</feature>
<proteinExistence type="inferred from homology"/>
<dbReference type="EMBL" id="BBYR01000066">
    <property type="protein sequence ID" value="GAP38116.1"/>
    <property type="molecule type" value="Genomic_DNA"/>
</dbReference>
<evidence type="ECO:0000256" key="2">
    <source>
        <dbReference type="SAM" id="SignalP"/>
    </source>
</evidence>
<accession>A0A0K8P691</accession>
<sequence>MNRHPSRRTALAALTFLGLPAARADDATPLRIVVPTPPGGTNDGVARALQPALQALLGRTVIVDYKPGAAGSVGSAQVARGKPDGSTLLLNNNAVLINPLIARDTGYAMADLAPLVVAATAPLVLICNADLPATDVRGLVAHARQQSRPLAYASAGGVGSLGHLAMERFAREAGIQLLHVPYTGGGPAQLAVSSGEVACVMTTLNAALKGQVEAGRIRLLGVAAARPTPLVPGVPPIGDTLPGFALDAWFGLLAPAKTDPAVLGRIESALLAALATAPVRAQLTTIGVQPVAIGAVAFQARVTEESRSWAEVIRERKIAKD</sequence>
<feature type="signal peptide" evidence="2">
    <location>
        <begin position="1"/>
        <end position="24"/>
    </location>
</feature>
<protein>
    <submittedName>
        <fullName evidence="3">Putative exported protein</fullName>
    </submittedName>
</protein>
<dbReference type="Gene3D" id="3.40.190.150">
    <property type="entry name" value="Bordetella uptake gene, domain 1"/>
    <property type="match status" value="1"/>
</dbReference>
<evidence type="ECO:0000313" key="4">
    <source>
        <dbReference type="Proteomes" id="UP000037660"/>
    </source>
</evidence>